<evidence type="ECO:0000259" key="3">
    <source>
        <dbReference type="PROSITE" id="PS51186"/>
    </source>
</evidence>
<evidence type="ECO:0000313" key="4">
    <source>
        <dbReference type="EMBL" id="SDR77514.1"/>
    </source>
</evidence>
<keyword evidence="2" id="KW-0012">Acyltransferase</keyword>
<keyword evidence="1 4" id="KW-0808">Transferase</keyword>
<evidence type="ECO:0000256" key="1">
    <source>
        <dbReference type="ARBA" id="ARBA00022679"/>
    </source>
</evidence>
<dbReference type="eggNOG" id="COG0456">
    <property type="taxonomic scope" value="Bacteria"/>
</dbReference>
<organism evidence="4 6">
    <name type="scientific">Paraoerskovia marina</name>
    <dbReference type="NCBI Taxonomy" id="545619"/>
    <lineage>
        <taxon>Bacteria</taxon>
        <taxon>Bacillati</taxon>
        <taxon>Actinomycetota</taxon>
        <taxon>Actinomycetes</taxon>
        <taxon>Micrococcales</taxon>
        <taxon>Cellulomonadaceae</taxon>
        <taxon>Paraoerskovia</taxon>
    </lineage>
</organism>
<dbReference type="AlphaFoldDB" id="A0A1H1LSB6"/>
<dbReference type="EMBL" id="LT629776">
    <property type="protein sequence ID" value="SDS93015.1"/>
    <property type="molecule type" value="Genomic_DNA"/>
</dbReference>
<dbReference type="InterPro" id="IPR000182">
    <property type="entry name" value="GNAT_dom"/>
</dbReference>
<dbReference type="STRING" id="545619.SAMN04489860_0012"/>
<dbReference type="CDD" id="cd04301">
    <property type="entry name" value="NAT_SF"/>
    <property type="match status" value="1"/>
</dbReference>
<accession>A0A1H1LSB6</accession>
<dbReference type="GO" id="GO:0016747">
    <property type="term" value="F:acyltransferase activity, transferring groups other than amino-acyl groups"/>
    <property type="evidence" value="ECO:0007669"/>
    <property type="project" value="InterPro"/>
</dbReference>
<dbReference type="SUPFAM" id="SSF55729">
    <property type="entry name" value="Acyl-CoA N-acyltransferases (Nat)"/>
    <property type="match status" value="1"/>
</dbReference>
<dbReference type="Gene3D" id="3.40.630.30">
    <property type="match status" value="1"/>
</dbReference>
<evidence type="ECO:0000313" key="5">
    <source>
        <dbReference type="EMBL" id="SDS93015.1"/>
    </source>
</evidence>
<gene>
    <name evidence="4" type="ORF">SAMN04489860_0012</name>
    <name evidence="5" type="ORF">SAMN04489860_2739</name>
</gene>
<dbReference type="InterPro" id="IPR050832">
    <property type="entry name" value="Bact_Acetyltransf"/>
</dbReference>
<evidence type="ECO:0000313" key="6">
    <source>
        <dbReference type="Proteomes" id="UP000185663"/>
    </source>
</evidence>
<dbReference type="EMBL" id="LT629776">
    <property type="protein sequence ID" value="SDR77514.1"/>
    <property type="molecule type" value="Genomic_DNA"/>
</dbReference>
<dbReference type="PANTHER" id="PTHR43877:SF2">
    <property type="entry name" value="AMINOALKYLPHOSPHONATE N-ACETYLTRANSFERASE-RELATED"/>
    <property type="match status" value="1"/>
</dbReference>
<keyword evidence="6" id="KW-1185">Reference proteome</keyword>
<feature type="domain" description="N-acetyltransferase" evidence="3">
    <location>
        <begin position="7"/>
        <end position="167"/>
    </location>
</feature>
<reference evidence="4 6" key="1">
    <citation type="submission" date="2016-10" db="EMBL/GenBank/DDBJ databases">
        <authorList>
            <person name="de Groot N.N."/>
        </authorList>
    </citation>
    <scope>NUCLEOTIDE SEQUENCE [LARGE SCALE GENOMIC DNA]</scope>
    <source>
        <strain evidence="4 6">DSM 22126</strain>
    </source>
</reference>
<proteinExistence type="predicted"/>
<dbReference type="InterPro" id="IPR016181">
    <property type="entry name" value="Acyl_CoA_acyltransferase"/>
</dbReference>
<dbReference type="OrthoDB" id="70840at2"/>
<dbReference type="PANTHER" id="PTHR43877">
    <property type="entry name" value="AMINOALKYLPHOSPHONATE N-ACETYLTRANSFERASE-RELATED-RELATED"/>
    <property type="match status" value="1"/>
</dbReference>
<name>A0A1H1LSB6_9CELL</name>
<dbReference type="RefSeq" id="WP_083371099.1">
    <property type="nucleotide sequence ID" value="NZ_LT629776.1"/>
</dbReference>
<evidence type="ECO:0000256" key="2">
    <source>
        <dbReference type="ARBA" id="ARBA00023315"/>
    </source>
</evidence>
<protein>
    <submittedName>
        <fullName evidence="4">Acetyltransferase (GNAT) family protein</fullName>
    </submittedName>
</protein>
<dbReference type="Proteomes" id="UP000185663">
    <property type="component" value="Chromosome I"/>
</dbReference>
<dbReference type="PROSITE" id="PS51186">
    <property type="entry name" value="GNAT"/>
    <property type="match status" value="1"/>
</dbReference>
<sequence>MVTDPGTRIREVAWSNPLAVELRREFFERTNLRLYPDGFGHLAPRDVWDADDAAIGRSVVLTLVALRDGVPVGHAALRAPDDGAPAGSVELAKVYVRDRARRSGVATRLVETAESAAREQGFASVVLGTGPLQLDAAAAYVNLGYAPITPYPPYDSFGDALCFAKQL</sequence>
<dbReference type="Pfam" id="PF00583">
    <property type="entry name" value="Acetyltransf_1"/>
    <property type="match status" value="1"/>
</dbReference>